<keyword evidence="3" id="KW-1185">Reference proteome</keyword>
<evidence type="ECO:0000313" key="2">
    <source>
        <dbReference type="EMBL" id="RBO92770.1"/>
    </source>
</evidence>
<organism evidence="2 3">
    <name type="scientific">Nocardia puris</name>
    <dbReference type="NCBI Taxonomy" id="208602"/>
    <lineage>
        <taxon>Bacteria</taxon>
        <taxon>Bacillati</taxon>
        <taxon>Actinomycetota</taxon>
        <taxon>Actinomycetes</taxon>
        <taxon>Mycobacteriales</taxon>
        <taxon>Nocardiaceae</taxon>
        <taxon>Nocardia</taxon>
    </lineage>
</organism>
<dbReference type="EMBL" id="QNRE01000003">
    <property type="protein sequence ID" value="RBO92770.1"/>
    <property type="molecule type" value="Genomic_DNA"/>
</dbReference>
<evidence type="ECO:0000256" key="1">
    <source>
        <dbReference type="SAM" id="MobiDB-lite"/>
    </source>
</evidence>
<feature type="region of interest" description="Disordered" evidence="1">
    <location>
        <begin position="24"/>
        <end position="47"/>
    </location>
</feature>
<accession>A0A366DRP4</accession>
<gene>
    <name evidence="2" type="ORF">DFR74_103416</name>
</gene>
<protein>
    <submittedName>
        <fullName evidence="2">Uncharacterized protein</fullName>
    </submittedName>
</protein>
<name>A0A366DRP4_9NOCA</name>
<dbReference type="Proteomes" id="UP000252586">
    <property type="component" value="Unassembled WGS sequence"/>
</dbReference>
<reference evidence="2 3" key="1">
    <citation type="submission" date="2018-06" db="EMBL/GenBank/DDBJ databases">
        <title>Genomic Encyclopedia of Type Strains, Phase IV (KMG-IV): sequencing the most valuable type-strain genomes for metagenomic binning, comparative biology and taxonomic classification.</title>
        <authorList>
            <person name="Goeker M."/>
        </authorList>
    </citation>
    <scope>NUCLEOTIDE SEQUENCE [LARGE SCALE GENOMIC DNA]</scope>
    <source>
        <strain evidence="2 3">DSM 44599</strain>
    </source>
</reference>
<comment type="caution">
    <text evidence="2">The sequence shown here is derived from an EMBL/GenBank/DDBJ whole genome shotgun (WGS) entry which is preliminary data.</text>
</comment>
<evidence type="ECO:0000313" key="3">
    <source>
        <dbReference type="Proteomes" id="UP000252586"/>
    </source>
</evidence>
<proteinExistence type="predicted"/>
<sequence>MHQPTARAILGKFYEPRQARFRVNPTPERSSAGRQCSKHGSVARNRV</sequence>
<dbReference type="AlphaFoldDB" id="A0A366DRP4"/>